<evidence type="ECO:0000256" key="2">
    <source>
        <dbReference type="ARBA" id="ARBA00002632"/>
    </source>
</evidence>
<dbReference type="RefSeq" id="WP_377100299.1">
    <property type="nucleotide sequence ID" value="NZ_JBHTHU010000006.1"/>
</dbReference>
<feature type="active site" description="Phosphoserine intermediate" evidence="13">
    <location>
        <position position="108"/>
    </location>
</feature>
<feature type="binding site" evidence="13">
    <location>
        <begin position="34"/>
        <end position="41"/>
    </location>
    <ligand>
        <name>ATP</name>
        <dbReference type="ChEBI" id="CHEBI:30616"/>
    </ligand>
</feature>
<comment type="pathway">
    <text evidence="3 13 14">Sulfur metabolism; hydrogen sulfide biosynthesis; sulfite from sulfate: step 2/3.</text>
</comment>
<dbReference type="Proteomes" id="UP001596958">
    <property type="component" value="Unassembled WGS sequence"/>
</dbReference>
<evidence type="ECO:0000256" key="14">
    <source>
        <dbReference type="RuleBase" id="RU004347"/>
    </source>
</evidence>
<evidence type="ECO:0000313" key="17">
    <source>
        <dbReference type="Proteomes" id="UP001596958"/>
    </source>
</evidence>
<evidence type="ECO:0000256" key="1">
    <source>
        <dbReference type="ARBA" id="ARBA00001823"/>
    </source>
</evidence>
<evidence type="ECO:0000256" key="9">
    <source>
        <dbReference type="ARBA" id="ARBA00022840"/>
    </source>
</evidence>
<proteinExistence type="inferred from homology"/>
<comment type="function">
    <text evidence="2 13 14">Catalyzes the synthesis of activated sulfate.</text>
</comment>
<dbReference type="NCBIfam" id="NF003013">
    <property type="entry name" value="PRK03846.1"/>
    <property type="match status" value="1"/>
</dbReference>
<protein>
    <recommendedName>
        <fullName evidence="5 13">Adenylyl-sulfate kinase</fullName>
        <ecNumber evidence="5 13">2.7.1.25</ecNumber>
    </recommendedName>
    <alternativeName>
        <fullName evidence="11 13">APS kinase</fullName>
    </alternativeName>
    <alternativeName>
        <fullName evidence="12 13">ATP adenosine-5'-phosphosulfate 3'-phosphotransferase</fullName>
    </alternativeName>
    <alternativeName>
        <fullName evidence="10 13">Adenosine-5'-phosphosulfate kinase</fullName>
    </alternativeName>
</protein>
<comment type="similarity">
    <text evidence="4 13 14">Belongs to the APS kinase family.</text>
</comment>
<keyword evidence="13" id="KW-0597">Phosphoprotein</keyword>
<name>A0ABW2Z230_9SPHI</name>
<dbReference type="PANTHER" id="PTHR11055:SF1">
    <property type="entry name" value="PAPS SYNTHETASE, ISOFORM D"/>
    <property type="match status" value="1"/>
</dbReference>
<keyword evidence="8 13" id="KW-0418">Kinase</keyword>
<dbReference type="PANTHER" id="PTHR11055">
    <property type="entry name" value="BIFUNCTIONAL 3'-PHOSPHOADENOSINE 5'-PHOSPHOSULFATE SYNTHASE"/>
    <property type="match status" value="1"/>
</dbReference>
<evidence type="ECO:0000256" key="5">
    <source>
        <dbReference type="ARBA" id="ARBA00012121"/>
    </source>
</evidence>
<dbReference type="InterPro" id="IPR059117">
    <property type="entry name" value="APS_kinase_dom"/>
</dbReference>
<sequence>MEGNPNIVNFTYSVCKQMREGANGHKGACLWFEGLSGAGKSTLANGVESELFKKGVKTFSLDGDNVRRGLNSDLGFSESDRIENLRRIGEVAKLMCDAGLVVTAAFISPYKKDRHLLRNLIGSSFFEFFVDTPLNVCEQRDVKGLYKRARAGEIKNFTGIDVPFERPDNPDMIINTVNQSIDQSVSLILDFIWPKLALS</sequence>
<evidence type="ECO:0000256" key="3">
    <source>
        <dbReference type="ARBA" id="ARBA00004806"/>
    </source>
</evidence>
<dbReference type="CDD" id="cd02027">
    <property type="entry name" value="APSK"/>
    <property type="match status" value="1"/>
</dbReference>
<keyword evidence="7 13" id="KW-0547">Nucleotide-binding</keyword>
<dbReference type="SUPFAM" id="SSF52540">
    <property type="entry name" value="P-loop containing nucleoside triphosphate hydrolases"/>
    <property type="match status" value="1"/>
</dbReference>
<keyword evidence="17" id="KW-1185">Reference proteome</keyword>
<evidence type="ECO:0000259" key="15">
    <source>
        <dbReference type="Pfam" id="PF01583"/>
    </source>
</evidence>
<evidence type="ECO:0000256" key="7">
    <source>
        <dbReference type="ARBA" id="ARBA00022741"/>
    </source>
</evidence>
<organism evidence="16 17">
    <name type="scientific">Mucilaginibacter calamicampi</name>
    <dbReference type="NCBI Taxonomy" id="1302352"/>
    <lineage>
        <taxon>Bacteria</taxon>
        <taxon>Pseudomonadati</taxon>
        <taxon>Bacteroidota</taxon>
        <taxon>Sphingobacteriia</taxon>
        <taxon>Sphingobacteriales</taxon>
        <taxon>Sphingobacteriaceae</taxon>
        <taxon>Mucilaginibacter</taxon>
    </lineage>
</organism>
<accession>A0ABW2Z230</accession>
<dbReference type="HAMAP" id="MF_00065">
    <property type="entry name" value="Adenylyl_sulf_kinase"/>
    <property type="match status" value="1"/>
</dbReference>
<comment type="caution">
    <text evidence="16">The sequence shown here is derived from an EMBL/GenBank/DDBJ whole genome shotgun (WGS) entry which is preliminary data.</text>
</comment>
<dbReference type="InterPro" id="IPR002891">
    <property type="entry name" value="APS"/>
</dbReference>
<keyword evidence="6 13" id="KW-0808">Transferase</keyword>
<evidence type="ECO:0000256" key="12">
    <source>
        <dbReference type="ARBA" id="ARBA00031464"/>
    </source>
</evidence>
<evidence type="ECO:0000256" key="10">
    <source>
        <dbReference type="ARBA" id="ARBA00029724"/>
    </source>
</evidence>
<dbReference type="EC" id="2.7.1.25" evidence="5 13"/>
<evidence type="ECO:0000256" key="6">
    <source>
        <dbReference type="ARBA" id="ARBA00022679"/>
    </source>
</evidence>
<evidence type="ECO:0000256" key="13">
    <source>
        <dbReference type="HAMAP-Rule" id="MF_00065"/>
    </source>
</evidence>
<evidence type="ECO:0000256" key="4">
    <source>
        <dbReference type="ARBA" id="ARBA00007008"/>
    </source>
</evidence>
<evidence type="ECO:0000256" key="8">
    <source>
        <dbReference type="ARBA" id="ARBA00022777"/>
    </source>
</evidence>
<comment type="catalytic activity">
    <reaction evidence="1 13 14">
        <text>adenosine 5'-phosphosulfate + ATP = 3'-phosphoadenylyl sulfate + ADP + H(+)</text>
        <dbReference type="Rhea" id="RHEA:24152"/>
        <dbReference type="ChEBI" id="CHEBI:15378"/>
        <dbReference type="ChEBI" id="CHEBI:30616"/>
        <dbReference type="ChEBI" id="CHEBI:58243"/>
        <dbReference type="ChEBI" id="CHEBI:58339"/>
        <dbReference type="ChEBI" id="CHEBI:456216"/>
        <dbReference type="EC" id="2.7.1.25"/>
    </reaction>
</comment>
<dbReference type="InterPro" id="IPR027417">
    <property type="entry name" value="P-loop_NTPase"/>
</dbReference>
<dbReference type="Gene3D" id="3.40.50.300">
    <property type="entry name" value="P-loop containing nucleotide triphosphate hydrolases"/>
    <property type="match status" value="1"/>
</dbReference>
<feature type="domain" description="APS kinase" evidence="15">
    <location>
        <begin position="26"/>
        <end position="174"/>
    </location>
</feature>
<evidence type="ECO:0000313" key="16">
    <source>
        <dbReference type="EMBL" id="MFD0750755.1"/>
    </source>
</evidence>
<dbReference type="GO" id="GO:0004020">
    <property type="term" value="F:adenylylsulfate kinase activity"/>
    <property type="evidence" value="ECO:0007669"/>
    <property type="project" value="UniProtKB-EC"/>
</dbReference>
<reference evidence="17" key="1">
    <citation type="journal article" date="2019" name="Int. J. Syst. Evol. Microbiol.">
        <title>The Global Catalogue of Microorganisms (GCM) 10K type strain sequencing project: providing services to taxonomists for standard genome sequencing and annotation.</title>
        <authorList>
            <consortium name="The Broad Institute Genomics Platform"/>
            <consortium name="The Broad Institute Genome Sequencing Center for Infectious Disease"/>
            <person name="Wu L."/>
            <person name="Ma J."/>
        </authorList>
    </citation>
    <scope>NUCLEOTIDE SEQUENCE [LARGE SCALE GENOMIC DNA]</scope>
    <source>
        <strain evidence="17">CCUG 63418</strain>
    </source>
</reference>
<dbReference type="EMBL" id="JBHTHU010000006">
    <property type="protein sequence ID" value="MFD0750755.1"/>
    <property type="molecule type" value="Genomic_DNA"/>
</dbReference>
<gene>
    <name evidence="13 16" type="primary">cysC</name>
    <name evidence="16" type="ORF">ACFQZS_11435</name>
</gene>
<keyword evidence="9 13" id="KW-0067">ATP-binding</keyword>
<dbReference type="Pfam" id="PF01583">
    <property type="entry name" value="APS_kinase"/>
    <property type="match status" value="1"/>
</dbReference>
<dbReference type="NCBIfam" id="TIGR00455">
    <property type="entry name" value="apsK"/>
    <property type="match status" value="1"/>
</dbReference>
<evidence type="ECO:0000256" key="11">
    <source>
        <dbReference type="ARBA" id="ARBA00031393"/>
    </source>
</evidence>